<organism evidence="2">
    <name type="scientific">Aphanomyces invadans</name>
    <dbReference type="NCBI Taxonomy" id="157072"/>
    <lineage>
        <taxon>Eukaryota</taxon>
        <taxon>Sar</taxon>
        <taxon>Stramenopiles</taxon>
        <taxon>Oomycota</taxon>
        <taxon>Saprolegniomycetes</taxon>
        <taxon>Saprolegniales</taxon>
        <taxon>Verrucalvaceae</taxon>
        <taxon>Aphanomyces</taxon>
    </lineage>
</organism>
<proteinExistence type="predicted"/>
<dbReference type="Gene3D" id="2.30.29.30">
    <property type="entry name" value="Pleckstrin-homology domain (PH domain)/Phosphotyrosine-binding domain (PTB)"/>
    <property type="match status" value="1"/>
</dbReference>
<sequence length="197" mass="22290">MLPNHHQPDHIRGDDTVIRGGLMFSTGQMEARHFGHVPTTPSNQVHWSVRYVELSMDRMLRFYTAPNGALTSCLNVRHCNRVDASVAATVFTGRRVTSVWRVRLQFDNNCTIVLGALSKSSMHAWAAALQEYCDAPSATAPAFPLSKSKIPRTIAAIERIAEMWRHVFPVEPTTERRKRHPDHRTISASRLPPRSER</sequence>
<evidence type="ECO:0000256" key="1">
    <source>
        <dbReference type="SAM" id="MobiDB-lite"/>
    </source>
</evidence>
<dbReference type="GeneID" id="20091242"/>
<dbReference type="RefSeq" id="XP_008880223.1">
    <property type="nucleotide sequence ID" value="XM_008882001.1"/>
</dbReference>
<gene>
    <name evidence="2" type="ORF">H310_14192</name>
</gene>
<evidence type="ECO:0008006" key="3">
    <source>
        <dbReference type="Google" id="ProtNLM"/>
    </source>
</evidence>
<accession>A0A024TCV5</accession>
<dbReference type="OrthoDB" id="10428771at2759"/>
<reference evidence="2" key="1">
    <citation type="submission" date="2013-12" db="EMBL/GenBank/DDBJ databases">
        <title>The Genome Sequence of Aphanomyces invadans NJM9701.</title>
        <authorList>
            <consortium name="The Broad Institute Genomics Platform"/>
            <person name="Russ C."/>
            <person name="Tyler B."/>
            <person name="van West P."/>
            <person name="Dieguez-Uribeondo J."/>
            <person name="Young S.K."/>
            <person name="Zeng Q."/>
            <person name="Gargeya S."/>
            <person name="Fitzgerald M."/>
            <person name="Abouelleil A."/>
            <person name="Alvarado L."/>
            <person name="Chapman S.B."/>
            <person name="Gainer-Dewar J."/>
            <person name="Goldberg J."/>
            <person name="Griggs A."/>
            <person name="Gujja S."/>
            <person name="Hansen M."/>
            <person name="Howarth C."/>
            <person name="Imamovic A."/>
            <person name="Ireland A."/>
            <person name="Larimer J."/>
            <person name="McCowan C."/>
            <person name="Murphy C."/>
            <person name="Pearson M."/>
            <person name="Poon T.W."/>
            <person name="Priest M."/>
            <person name="Roberts A."/>
            <person name="Saif S."/>
            <person name="Shea T."/>
            <person name="Sykes S."/>
            <person name="Wortman J."/>
            <person name="Nusbaum C."/>
            <person name="Birren B."/>
        </authorList>
    </citation>
    <scope>NUCLEOTIDE SEQUENCE [LARGE SCALE GENOMIC DNA]</scope>
    <source>
        <strain evidence="2">NJM9701</strain>
    </source>
</reference>
<dbReference type="InterPro" id="IPR011993">
    <property type="entry name" value="PH-like_dom_sf"/>
</dbReference>
<dbReference type="SUPFAM" id="SSF50729">
    <property type="entry name" value="PH domain-like"/>
    <property type="match status" value="1"/>
</dbReference>
<dbReference type="VEuPathDB" id="FungiDB:H310_14192"/>
<dbReference type="AlphaFoldDB" id="A0A024TCV5"/>
<evidence type="ECO:0000313" key="2">
    <source>
        <dbReference type="EMBL" id="ETV91192.1"/>
    </source>
</evidence>
<dbReference type="EMBL" id="KI914013">
    <property type="protein sequence ID" value="ETV91192.1"/>
    <property type="molecule type" value="Genomic_DNA"/>
</dbReference>
<name>A0A024TCV5_9STRA</name>
<feature type="region of interest" description="Disordered" evidence="1">
    <location>
        <begin position="174"/>
        <end position="197"/>
    </location>
</feature>
<protein>
    <recommendedName>
        <fullName evidence="3">PH domain-containing protein</fullName>
    </recommendedName>
</protein>